<protein>
    <recommendedName>
        <fullName evidence="4">Neuromedin U</fullName>
    </recommendedName>
</protein>
<feature type="signal peptide" evidence="1">
    <location>
        <begin position="1"/>
        <end position="18"/>
    </location>
</feature>
<keyword evidence="1" id="KW-0732">Signal</keyword>
<name>A0A0F6SGE6_9BACT</name>
<keyword evidence="3" id="KW-1185">Reference proteome</keyword>
<dbReference type="EMBL" id="CP011125">
    <property type="protein sequence ID" value="AKF08559.1"/>
    <property type="molecule type" value="Genomic_DNA"/>
</dbReference>
<evidence type="ECO:0000313" key="2">
    <source>
        <dbReference type="EMBL" id="AKF08559.1"/>
    </source>
</evidence>
<dbReference type="Proteomes" id="UP000034883">
    <property type="component" value="Chromosome"/>
</dbReference>
<evidence type="ECO:0000313" key="3">
    <source>
        <dbReference type="Proteomes" id="UP000034883"/>
    </source>
</evidence>
<proteinExistence type="predicted"/>
<gene>
    <name evidence="2" type="ORF">DB32_005708</name>
</gene>
<organism evidence="2 3">
    <name type="scientific">Sandaracinus amylolyticus</name>
    <dbReference type="NCBI Taxonomy" id="927083"/>
    <lineage>
        <taxon>Bacteria</taxon>
        <taxon>Pseudomonadati</taxon>
        <taxon>Myxococcota</taxon>
        <taxon>Polyangia</taxon>
        <taxon>Polyangiales</taxon>
        <taxon>Sandaracinaceae</taxon>
        <taxon>Sandaracinus</taxon>
    </lineage>
</organism>
<dbReference type="AlphaFoldDB" id="A0A0F6SGE6"/>
<feature type="chain" id="PRO_5002509582" description="Neuromedin U" evidence="1">
    <location>
        <begin position="19"/>
        <end position="260"/>
    </location>
</feature>
<evidence type="ECO:0008006" key="4">
    <source>
        <dbReference type="Google" id="ProtNLM"/>
    </source>
</evidence>
<dbReference type="STRING" id="927083.DB32_005708"/>
<reference evidence="2 3" key="1">
    <citation type="submission" date="2015-03" db="EMBL/GenBank/DDBJ databases">
        <title>Genome assembly of Sandaracinus amylolyticus DSM 53668.</title>
        <authorList>
            <person name="Sharma G."/>
            <person name="Subramanian S."/>
        </authorList>
    </citation>
    <scope>NUCLEOTIDE SEQUENCE [LARGE SCALE GENOMIC DNA]</scope>
    <source>
        <strain evidence="2 3">DSM 53668</strain>
    </source>
</reference>
<sequence>MRAAFVAALLLAPSLARADDEPAASLGNPVAITQPVLDPELAEREAARFPGVAARPLTLPEGMARIDQLIWYRFFAIPFPRRGVPTALHVGVHDDVQIGASWGVLDDPSVHVLARWIHDPVIDVGVSAVLTIPAMTDGDTALRVGVPIAIRAASWLRIDASIDLDLLFWRQVVPLVEAPVSITVAPLETFFFGVLGSAGWLDDAVTSGPPWLAQAGGFIGWSGRNVHGVIADGRVSVQVFLPGDDVVVSLGLRFFPRFWR</sequence>
<accession>A0A0F6SGE6</accession>
<dbReference type="KEGG" id="samy:DB32_005708"/>
<evidence type="ECO:0000256" key="1">
    <source>
        <dbReference type="SAM" id="SignalP"/>
    </source>
</evidence>